<dbReference type="Proteomes" id="UP001221757">
    <property type="component" value="Unassembled WGS sequence"/>
</dbReference>
<evidence type="ECO:0000313" key="2">
    <source>
        <dbReference type="Proteomes" id="UP001221757"/>
    </source>
</evidence>
<organism evidence="1 2">
    <name type="scientific">Mycena rosella</name>
    <name type="common">Pink bonnet</name>
    <name type="synonym">Agaricus rosellus</name>
    <dbReference type="NCBI Taxonomy" id="1033263"/>
    <lineage>
        <taxon>Eukaryota</taxon>
        <taxon>Fungi</taxon>
        <taxon>Dikarya</taxon>
        <taxon>Basidiomycota</taxon>
        <taxon>Agaricomycotina</taxon>
        <taxon>Agaricomycetes</taxon>
        <taxon>Agaricomycetidae</taxon>
        <taxon>Agaricales</taxon>
        <taxon>Marasmiineae</taxon>
        <taxon>Mycenaceae</taxon>
        <taxon>Mycena</taxon>
    </lineage>
</organism>
<keyword evidence="2" id="KW-1185">Reference proteome</keyword>
<dbReference type="AlphaFoldDB" id="A0AAD7C4P8"/>
<name>A0AAD7C4P8_MYCRO</name>
<gene>
    <name evidence="1" type="ORF">B0H17DRAFT_1216986</name>
</gene>
<sequence>MVTSYYYGVCAGTVRHQAYFLHSGLAIHADSRVALQSRDRAAVTQCGLLPDLISHQPPCPRRAPELYRRAHRRFHRAIPFISGNPAFRPLVLQMSESAAVGATHGHTRTPALVCGLRVLVYFKVKA</sequence>
<reference evidence="1" key="1">
    <citation type="submission" date="2023-03" db="EMBL/GenBank/DDBJ databases">
        <title>Massive genome expansion in bonnet fungi (Mycena s.s.) driven by repeated elements and novel gene families across ecological guilds.</title>
        <authorList>
            <consortium name="Lawrence Berkeley National Laboratory"/>
            <person name="Harder C.B."/>
            <person name="Miyauchi S."/>
            <person name="Viragh M."/>
            <person name="Kuo A."/>
            <person name="Thoen E."/>
            <person name="Andreopoulos B."/>
            <person name="Lu D."/>
            <person name="Skrede I."/>
            <person name="Drula E."/>
            <person name="Henrissat B."/>
            <person name="Morin E."/>
            <person name="Kohler A."/>
            <person name="Barry K."/>
            <person name="LaButti K."/>
            <person name="Morin E."/>
            <person name="Salamov A."/>
            <person name="Lipzen A."/>
            <person name="Mereny Z."/>
            <person name="Hegedus B."/>
            <person name="Baldrian P."/>
            <person name="Stursova M."/>
            <person name="Weitz H."/>
            <person name="Taylor A."/>
            <person name="Grigoriev I.V."/>
            <person name="Nagy L.G."/>
            <person name="Martin F."/>
            <person name="Kauserud H."/>
        </authorList>
    </citation>
    <scope>NUCLEOTIDE SEQUENCE</scope>
    <source>
        <strain evidence="1">CBHHK067</strain>
    </source>
</reference>
<evidence type="ECO:0000313" key="1">
    <source>
        <dbReference type="EMBL" id="KAJ7637780.1"/>
    </source>
</evidence>
<protein>
    <submittedName>
        <fullName evidence="1">Uncharacterized protein</fullName>
    </submittedName>
</protein>
<accession>A0AAD7C4P8</accession>
<dbReference type="EMBL" id="JARKIE010000452">
    <property type="protein sequence ID" value="KAJ7637780.1"/>
    <property type="molecule type" value="Genomic_DNA"/>
</dbReference>
<proteinExistence type="predicted"/>
<comment type="caution">
    <text evidence="1">The sequence shown here is derived from an EMBL/GenBank/DDBJ whole genome shotgun (WGS) entry which is preliminary data.</text>
</comment>